<dbReference type="RefSeq" id="XP_064850164.1">
    <property type="nucleotide sequence ID" value="XM_064994092.1"/>
</dbReference>
<comment type="caution">
    <text evidence="7">The sequence shown here is derived from an EMBL/GenBank/DDBJ whole genome shotgun (WGS) entry which is preliminary data.</text>
</comment>
<gene>
    <name evidence="7" type="ORF">DASC09_004890</name>
</gene>
<evidence type="ECO:0000256" key="1">
    <source>
        <dbReference type="ARBA" id="ARBA00004123"/>
    </source>
</evidence>
<dbReference type="Proteomes" id="UP001360560">
    <property type="component" value="Unassembled WGS sequence"/>
</dbReference>
<accession>A0AAV5QFP8</accession>
<dbReference type="EMBL" id="BTFZ01000001">
    <property type="protein sequence ID" value="GMM33164.1"/>
    <property type="molecule type" value="Genomic_DNA"/>
</dbReference>
<keyword evidence="4" id="KW-0539">Nucleus</keyword>
<keyword evidence="3" id="KW-0804">Transcription</keyword>
<evidence type="ECO:0000313" key="8">
    <source>
        <dbReference type="Proteomes" id="UP001360560"/>
    </source>
</evidence>
<keyword evidence="8" id="KW-1185">Reference proteome</keyword>
<dbReference type="Gene3D" id="3.40.50.11990">
    <property type="entry name" value="RNA polymerase II accessory factor, Cdc73 C-terminal domain"/>
    <property type="match status" value="1"/>
</dbReference>
<organism evidence="7 8">
    <name type="scientific">Saccharomycopsis crataegensis</name>
    <dbReference type="NCBI Taxonomy" id="43959"/>
    <lineage>
        <taxon>Eukaryota</taxon>
        <taxon>Fungi</taxon>
        <taxon>Dikarya</taxon>
        <taxon>Ascomycota</taxon>
        <taxon>Saccharomycotina</taxon>
        <taxon>Saccharomycetes</taxon>
        <taxon>Saccharomycopsidaceae</taxon>
        <taxon>Saccharomycopsis</taxon>
    </lineage>
</organism>
<reference evidence="7 8" key="1">
    <citation type="journal article" date="2023" name="Elife">
        <title>Identification of key yeast species and microbe-microbe interactions impacting larval growth of Drosophila in the wild.</title>
        <authorList>
            <person name="Mure A."/>
            <person name="Sugiura Y."/>
            <person name="Maeda R."/>
            <person name="Honda K."/>
            <person name="Sakurai N."/>
            <person name="Takahashi Y."/>
            <person name="Watada M."/>
            <person name="Katoh T."/>
            <person name="Gotoh A."/>
            <person name="Gotoh Y."/>
            <person name="Taniguchi I."/>
            <person name="Nakamura K."/>
            <person name="Hayashi T."/>
            <person name="Katayama T."/>
            <person name="Uemura T."/>
            <person name="Hattori Y."/>
        </authorList>
    </citation>
    <scope>NUCLEOTIDE SEQUENCE [LARGE SCALE GENOMIC DNA]</scope>
    <source>
        <strain evidence="7 8">SC-9</strain>
    </source>
</reference>
<comment type="subcellular location">
    <subcellularLocation>
        <location evidence="1">Nucleus</location>
    </subcellularLocation>
</comment>
<comment type="similarity">
    <text evidence="2">Belongs to the CDC73 family.</text>
</comment>
<feature type="domain" description="Cell division control protein 73 C-terminal" evidence="6">
    <location>
        <begin position="233"/>
        <end position="383"/>
    </location>
</feature>
<evidence type="ECO:0000259" key="6">
    <source>
        <dbReference type="Pfam" id="PF05179"/>
    </source>
</evidence>
<evidence type="ECO:0000313" key="7">
    <source>
        <dbReference type="EMBL" id="GMM33164.1"/>
    </source>
</evidence>
<dbReference type="InterPro" id="IPR031336">
    <property type="entry name" value="CDC73_C"/>
</dbReference>
<dbReference type="GO" id="GO:0006368">
    <property type="term" value="P:transcription elongation by RNA polymerase II"/>
    <property type="evidence" value="ECO:0007669"/>
    <property type="project" value="InterPro"/>
</dbReference>
<dbReference type="InterPro" id="IPR007852">
    <property type="entry name" value="Cdc73/Parafibromin"/>
</dbReference>
<dbReference type="GO" id="GO:0016593">
    <property type="term" value="C:Cdc73/Paf1 complex"/>
    <property type="evidence" value="ECO:0007669"/>
    <property type="project" value="InterPro"/>
</dbReference>
<dbReference type="PANTHER" id="PTHR12466">
    <property type="entry name" value="CDC73 DOMAIN PROTEIN"/>
    <property type="match status" value="1"/>
</dbReference>
<protein>
    <submittedName>
        <fullName evidence="7">Cdc73 protein</fullName>
    </submittedName>
</protein>
<sequence length="393" mass="43975">MSTALADLRSSIIAKSPITLLDAAGTAIDDISLATTIVLGEKQYNLHQETIKINNKDLPLQAFYNVWVMRDFSTADYISQSQSKNIPTISFHNKSELIKYFDGQSTTFLDSSSVVSSSTTAPVKIKTDEAEEDKKKQENYVGSGAAAATAAAGEVSNSNNNNKNNNNNNNIASNELEVPLLHDNLFQGVKSINFEYLVKEAELKIVKPLKSKSSHGGKIGKPDKANGGGKKVDNPIILLSPATSALIQMSNIKEFLENGVFKEPNAASSQSTGTNLIRIKKVFPNLGPQQFLIVNSTDFFTKMEYWDRVVAIFTTGQLWQFKNYSIKDPEKLFQKFKGYYFGYEGALMNKNAQDWNVEVVKIDRNRRFNDKEISEQFWRSLERSMMIQGFRKN</sequence>
<evidence type="ECO:0000256" key="2">
    <source>
        <dbReference type="ARBA" id="ARBA00010427"/>
    </source>
</evidence>
<feature type="region of interest" description="Disordered" evidence="5">
    <location>
        <begin position="151"/>
        <end position="171"/>
    </location>
</feature>
<dbReference type="GeneID" id="90071143"/>
<dbReference type="Pfam" id="PF05179">
    <property type="entry name" value="CDC73_C"/>
    <property type="match status" value="1"/>
</dbReference>
<dbReference type="AlphaFoldDB" id="A0AAV5QFP8"/>
<name>A0AAV5QFP8_9ASCO</name>
<dbReference type="PANTHER" id="PTHR12466:SF8">
    <property type="entry name" value="PARAFIBROMIN"/>
    <property type="match status" value="1"/>
</dbReference>
<proteinExistence type="inferred from homology"/>
<evidence type="ECO:0000256" key="4">
    <source>
        <dbReference type="ARBA" id="ARBA00023242"/>
    </source>
</evidence>
<evidence type="ECO:0000256" key="3">
    <source>
        <dbReference type="ARBA" id="ARBA00023163"/>
    </source>
</evidence>
<dbReference type="InterPro" id="IPR038103">
    <property type="entry name" value="CDC73_C_sf"/>
</dbReference>
<dbReference type="GO" id="GO:0000993">
    <property type="term" value="F:RNA polymerase II complex binding"/>
    <property type="evidence" value="ECO:0007669"/>
    <property type="project" value="TreeGrafter"/>
</dbReference>
<evidence type="ECO:0000256" key="5">
    <source>
        <dbReference type="SAM" id="MobiDB-lite"/>
    </source>
</evidence>
<dbReference type="GO" id="GO:0032968">
    <property type="term" value="P:positive regulation of transcription elongation by RNA polymerase II"/>
    <property type="evidence" value="ECO:0007669"/>
    <property type="project" value="TreeGrafter"/>
</dbReference>